<protein>
    <submittedName>
        <fullName evidence="2">Putative holin-like toxin</fullName>
    </submittedName>
</protein>
<gene>
    <name evidence="2" type="ORF">FYJ58_04785</name>
</gene>
<evidence type="ECO:0000313" key="3">
    <source>
        <dbReference type="Proteomes" id="UP000482209"/>
    </source>
</evidence>
<dbReference type="InterPro" id="IPR031616">
    <property type="entry name" value="BsrE-like"/>
</dbReference>
<keyword evidence="1" id="KW-0812">Transmembrane</keyword>
<dbReference type="EMBL" id="VUMT01000005">
    <property type="protein sequence ID" value="MSS63195.1"/>
    <property type="molecule type" value="Genomic_DNA"/>
</dbReference>
<comment type="caution">
    <text evidence="2">The sequence shown here is derived from an EMBL/GenBank/DDBJ whole genome shotgun (WGS) entry which is preliminary data.</text>
</comment>
<name>A0A6L5XWK6_9FIRM</name>
<accession>A0A6L5XWK6</accession>
<evidence type="ECO:0000256" key="1">
    <source>
        <dbReference type="SAM" id="Phobius"/>
    </source>
</evidence>
<dbReference type="Proteomes" id="UP000482209">
    <property type="component" value="Unassembled WGS sequence"/>
</dbReference>
<dbReference type="AlphaFoldDB" id="A0A6L5XWK6"/>
<keyword evidence="3" id="KW-1185">Reference proteome</keyword>
<organism evidence="2 3">
    <name type="scientific">Velocimicrobium porci</name>
    <dbReference type="NCBI Taxonomy" id="2606634"/>
    <lineage>
        <taxon>Bacteria</taxon>
        <taxon>Bacillati</taxon>
        <taxon>Bacillota</taxon>
        <taxon>Clostridia</taxon>
        <taxon>Lachnospirales</taxon>
        <taxon>Lachnospiraceae</taxon>
        <taxon>Velocimicrobium</taxon>
    </lineage>
</organism>
<evidence type="ECO:0000313" key="2">
    <source>
        <dbReference type="EMBL" id="MSS63195.1"/>
    </source>
</evidence>
<keyword evidence="1" id="KW-0472">Membrane</keyword>
<dbReference type="RefSeq" id="WP_154518049.1">
    <property type="nucleotide sequence ID" value="NZ_VUMT01000005.1"/>
</dbReference>
<proteinExistence type="predicted"/>
<sequence>MTTFEAIYLMLTFGTFVLALLAYIESRNKHK</sequence>
<reference evidence="2 3" key="1">
    <citation type="submission" date="2019-08" db="EMBL/GenBank/DDBJ databases">
        <title>In-depth cultivation of the pig gut microbiome towards novel bacterial diversity and tailored functional studies.</title>
        <authorList>
            <person name="Wylensek D."/>
            <person name="Hitch T.C.A."/>
            <person name="Clavel T."/>
        </authorList>
    </citation>
    <scope>NUCLEOTIDE SEQUENCE [LARGE SCALE GENOMIC DNA]</scope>
    <source>
        <strain evidence="2 3">WCA-693-APC-MOT-I</strain>
    </source>
</reference>
<keyword evidence="1" id="KW-1133">Transmembrane helix</keyword>
<feature type="transmembrane region" description="Helical" evidence="1">
    <location>
        <begin position="6"/>
        <end position="24"/>
    </location>
</feature>
<dbReference type="Pfam" id="PF16935">
    <property type="entry name" value="Hol_Tox"/>
    <property type="match status" value="1"/>
</dbReference>